<organism evidence="1 2">
    <name type="scientific">Runella defluvii</name>
    <dbReference type="NCBI Taxonomy" id="370973"/>
    <lineage>
        <taxon>Bacteria</taxon>
        <taxon>Pseudomonadati</taxon>
        <taxon>Bacteroidota</taxon>
        <taxon>Cytophagia</taxon>
        <taxon>Cytophagales</taxon>
        <taxon>Spirosomataceae</taxon>
        <taxon>Runella</taxon>
    </lineage>
</organism>
<dbReference type="AlphaFoldDB" id="A0A7W5ZS04"/>
<reference evidence="1 2" key="1">
    <citation type="submission" date="2020-08" db="EMBL/GenBank/DDBJ databases">
        <title>Genomic Encyclopedia of Type Strains, Phase IV (KMG-IV): sequencing the most valuable type-strain genomes for metagenomic binning, comparative biology and taxonomic classification.</title>
        <authorList>
            <person name="Goeker M."/>
        </authorList>
    </citation>
    <scope>NUCLEOTIDE SEQUENCE [LARGE SCALE GENOMIC DNA]</scope>
    <source>
        <strain evidence="1 2">DSM 17976</strain>
    </source>
</reference>
<sequence>MVFNESISWKTMSIKKGLSRKFVSSLERNQAYYQIWGGKENAILETFESLNTNKDKVRLTKNKNRFTYMYNR</sequence>
<comment type="caution">
    <text evidence="1">The sequence shown here is derived from an EMBL/GenBank/DDBJ whole genome shotgun (WGS) entry which is preliminary data.</text>
</comment>
<name>A0A7W5ZS04_9BACT</name>
<protein>
    <submittedName>
        <fullName evidence="1">Uncharacterized protein</fullName>
    </submittedName>
</protein>
<dbReference type="Proteomes" id="UP000541352">
    <property type="component" value="Unassembled WGS sequence"/>
</dbReference>
<proteinExistence type="predicted"/>
<gene>
    <name evidence="1" type="ORF">FHS57_005704</name>
</gene>
<evidence type="ECO:0000313" key="2">
    <source>
        <dbReference type="Proteomes" id="UP000541352"/>
    </source>
</evidence>
<evidence type="ECO:0000313" key="1">
    <source>
        <dbReference type="EMBL" id="MBB3841675.1"/>
    </source>
</evidence>
<keyword evidence="2" id="KW-1185">Reference proteome</keyword>
<accession>A0A7W5ZS04</accession>
<dbReference type="EMBL" id="JACIBY010000020">
    <property type="protein sequence ID" value="MBB3841675.1"/>
    <property type="molecule type" value="Genomic_DNA"/>
</dbReference>